<dbReference type="Gene3D" id="1.25.40.10">
    <property type="entry name" value="Tetratricopeptide repeat domain"/>
    <property type="match status" value="1"/>
</dbReference>
<keyword evidence="10" id="KW-1185">Reference proteome</keyword>
<dbReference type="GO" id="GO:0031241">
    <property type="term" value="C:periplasmic side of cell outer membrane"/>
    <property type="evidence" value="ECO:0007669"/>
    <property type="project" value="TreeGrafter"/>
</dbReference>
<keyword evidence="3" id="KW-0573">Peptidoglycan synthesis</keyword>
<dbReference type="Proteomes" id="UP000017842">
    <property type="component" value="Unassembled WGS sequence"/>
</dbReference>
<accession>V5BQB9</accession>
<dbReference type="PROSITE" id="PS51257">
    <property type="entry name" value="PROKAR_LIPOPROTEIN"/>
    <property type="match status" value="1"/>
</dbReference>
<organism evidence="9 10">
    <name type="scientific">Methyloglobulus morosus KoM1</name>
    <dbReference type="NCBI Taxonomy" id="1116472"/>
    <lineage>
        <taxon>Bacteria</taxon>
        <taxon>Pseudomonadati</taxon>
        <taxon>Pseudomonadota</taxon>
        <taxon>Gammaproteobacteria</taxon>
        <taxon>Methylococcales</taxon>
        <taxon>Methylococcaceae</taxon>
        <taxon>Methyloglobulus</taxon>
    </lineage>
</organism>
<comment type="caution">
    <text evidence="9">The sequence shown here is derived from an EMBL/GenBank/DDBJ whole genome shotgun (WGS) entry which is preliminary data.</text>
</comment>
<dbReference type="eggNOG" id="COG3107">
    <property type="taxonomic scope" value="Bacteria"/>
</dbReference>
<dbReference type="AlphaFoldDB" id="V5BQB9"/>
<evidence type="ECO:0000313" key="9">
    <source>
        <dbReference type="EMBL" id="ESS68367.1"/>
    </source>
</evidence>
<evidence type="ECO:0000256" key="4">
    <source>
        <dbReference type="ARBA" id="ARBA00023136"/>
    </source>
</evidence>
<dbReference type="RefSeq" id="WP_023496238.1">
    <property type="nucleotide sequence ID" value="NZ_AYLO01000136.1"/>
</dbReference>
<keyword evidence="6" id="KW-0998">Cell outer membrane</keyword>
<dbReference type="GO" id="GO:0008360">
    <property type="term" value="P:regulation of cell shape"/>
    <property type="evidence" value="ECO:0007669"/>
    <property type="project" value="UniProtKB-KW"/>
</dbReference>
<proteinExistence type="predicted"/>
<evidence type="ECO:0000256" key="8">
    <source>
        <dbReference type="SAM" id="MobiDB-lite"/>
    </source>
</evidence>
<dbReference type="EMBL" id="AYLO01000136">
    <property type="protein sequence ID" value="ESS68367.1"/>
    <property type="molecule type" value="Genomic_DNA"/>
</dbReference>
<keyword evidence="5" id="KW-0564">Palmitate</keyword>
<dbReference type="InterPro" id="IPR011990">
    <property type="entry name" value="TPR-like_helical_dom_sf"/>
</dbReference>
<keyword evidence="4" id="KW-0472">Membrane</keyword>
<evidence type="ECO:0000256" key="6">
    <source>
        <dbReference type="ARBA" id="ARBA00023237"/>
    </source>
</evidence>
<dbReference type="OrthoDB" id="6708821at2"/>
<protein>
    <submittedName>
        <fullName evidence="9">Penicillin-binding protein activator LpoA</fullName>
    </submittedName>
</protein>
<dbReference type="GO" id="GO:0009252">
    <property type="term" value="P:peptidoglycan biosynthetic process"/>
    <property type="evidence" value="ECO:0007669"/>
    <property type="project" value="UniProtKB-KW"/>
</dbReference>
<dbReference type="Gene3D" id="1.25.40.650">
    <property type="match status" value="1"/>
</dbReference>
<dbReference type="SUPFAM" id="SSF53822">
    <property type="entry name" value="Periplasmic binding protein-like I"/>
    <property type="match status" value="1"/>
</dbReference>
<dbReference type="Pfam" id="PF04348">
    <property type="entry name" value="LppC"/>
    <property type="match status" value="1"/>
</dbReference>
<dbReference type="PANTHER" id="PTHR38038">
    <property type="entry name" value="PENICILLIN-BINDING PROTEIN ACTIVATOR LPOA"/>
    <property type="match status" value="1"/>
</dbReference>
<dbReference type="GO" id="GO:0030234">
    <property type="term" value="F:enzyme regulator activity"/>
    <property type="evidence" value="ECO:0007669"/>
    <property type="project" value="TreeGrafter"/>
</dbReference>
<name>V5BQB9_9GAMM</name>
<sequence>MSRNLICFSLSWILLLSGCVKLPDDYELYQEQPSSWTIEQNSTRLQNIGRLVQTGKGNVAKQQADVINTAELTPGQQAQFNLLSAQILLSFGEVEQALVKLTATDTGQLGISDKVKFYQSQAFAYSLSGNLLGSSTARVALDAFLPTPDERKKNQGVILETLGLLPETLAHNQQFQSSGLAEWVSIAKILSSRNQNPAKFNAALANWKALNPDHPANLYLATVANMPEDSETMPASIAILLPESGPFLDAAKAIKAGFLAAHSGQYNGGIKPELHFYGTVKGKISELYQKAVLEGAKLVIGPLNKEDIQSLANSAILDIPVLALNHVPNLSKQNLYQFAISPIDDVAEITKKAAMDGHKKAALLIPNNDQSKRVLSYFIEDWQALNGIILKKQIYDPQKTNFLSAIDYLIGTNPSDSRANTAQMSVSTIPYTLPRQDDIDALFLSAYGKEGGSINSLIPKTRNLPVYALPTIYSGIPDPASDALLNGITFCDIPWLFNGAYSGELSMLSLRDILNQFPMSYIRLVAMGIDAYHLAGRLTTLNTTPYPGATGNLTLDSDNRIKRSLVCAKFVRGQPELIGFTHSPTAGNDSHTNLTIPANTP</sequence>
<feature type="compositionally biased region" description="Polar residues" evidence="8">
    <location>
        <begin position="582"/>
        <end position="601"/>
    </location>
</feature>
<keyword evidence="2" id="KW-0133">Cell shape</keyword>
<evidence type="ECO:0000256" key="5">
    <source>
        <dbReference type="ARBA" id="ARBA00023139"/>
    </source>
</evidence>
<evidence type="ECO:0000256" key="3">
    <source>
        <dbReference type="ARBA" id="ARBA00022984"/>
    </source>
</evidence>
<dbReference type="STRING" id="1116472.MGMO_147c00060"/>
<dbReference type="CDD" id="cd06339">
    <property type="entry name" value="PBP1_YraM_LppC_lipoprotein-like"/>
    <property type="match status" value="1"/>
</dbReference>
<evidence type="ECO:0000313" key="10">
    <source>
        <dbReference type="Proteomes" id="UP000017842"/>
    </source>
</evidence>
<dbReference type="PANTHER" id="PTHR38038:SF1">
    <property type="entry name" value="PENICILLIN-BINDING PROTEIN ACTIVATOR LPOA"/>
    <property type="match status" value="1"/>
</dbReference>
<dbReference type="InterPro" id="IPR007443">
    <property type="entry name" value="LpoA"/>
</dbReference>
<evidence type="ECO:0000256" key="2">
    <source>
        <dbReference type="ARBA" id="ARBA00022960"/>
    </source>
</evidence>
<reference evidence="9 10" key="1">
    <citation type="journal article" date="2013" name="Genome Announc.">
        <title>Draft Genome Sequence of the Methanotrophic Gammaproteobacterium Methyloglobulus morosus DSM 22980 Strain KoM1.</title>
        <authorList>
            <person name="Poehlein A."/>
            <person name="Deutzmann J.S."/>
            <person name="Daniel R."/>
            <person name="Simeonova D.D."/>
        </authorList>
    </citation>
    <scope>NUCLEOTIDE SEQUENCE [LARGE SCALE GENOMIC DNA]</scope>
    <source>
        <strain evidence="9 10">KoM1</strain>
    </source>
</reference>
<keyword evidence="1" id="KW-0732">Signal</keyword>
<evidence type="ECO:0000256" key="1">
    <source>
        <dbReference type="ARBA" id="ARBA00022729"/>
    </source>
</evidence>
<dbReference type="Gene3D" id="3.40.50.2300">
    <property type="match status" value="2"/>
</dbReference>
<keyword evidence="7" id="KW-0449">Lipoprotein</keyword>
<evidence type="ECO:0000256" key="7">
    <source>
        <dbReference type="ARBA" id="ARBA00023288"/>
    </source>
</evidence>
<dbReference type="InterPro" id="IPR028082">
    <property type="entry name" value="Peripla_BP_I"/>
</dbReference>
<gene>
    <name evidence="9" type="primary">lpoA</name>
    <name evidence="9" type="ORF">MGMO_147c00060</name>
</gene>
<feature type="region of interest" description="Disordered" evidence="8">
    <location>
        <begin position="581"/>
        <end position="601"/>
    </location>
</feature>